<evidence type="ECO:0000259" key="1">
    <source>
        <dbReference type="Pfam" id="PF24035"/>
    </source>
</evidence>
<feature type="domain" description="DUF7344" evidence="1">
    <location>
        <begin position="22"/>
        <end position="98"/>
    </location>
</feature>
<name>A0A8J7YI10_9EURY</name>
<organism evidence="2 3">
    <name type="scientific">Haloarcula salinisoli</name>
    <dbReference type="NCBI Taxonomy" id="2487746"/>
    <lineage>
        <taxon>Archaea</taxon>
        <taxon>Methanobacteriati</taxon>
        <taxon>Methanobacteriota</taxon>
        <taxon>Stenosarchaea group</taxon>
        <taxon>Halobacteria</taxon>
        <taxon>Halobacteriales</taxon>
        <taxon>Haloarculaceae</taxon>
        <taxon>Haloarcula</taxon>
    </lineage>
</organism>
<protein>
    <recommendedName>
        <fullName evidence="1">DUF7344 domain-containing protein</fullName>
    </recommendedName>
</protein>
<proteinExistence type="predicted"/>
<dbReference type="EMBL" id="RKLQ01000001">
    <property type="protein sequence ID" value="MBX0303064.1"/>
    <property type="molecule type" value="Genomic_DNA"/>
</dbReference>
<accession>A0A8J7YI10</accession>
<reference evidence="2" key="1">
    <citation type="submission" date="2021-06" db="EMBL/GenBank/DDBJ databases">
        <title>Halomicroarcula sp. F24A a new haloarchaeum isolated from saline soil.</title>
        <authorList>
            <person name="Duran-Viseras A."/>
            <person name="Sanchez-Porro C."/>
            <person name="Ventosa A."/>
        </authorList>
    </citation>
    <scope>NUCLEOTIDE SEQUENCE</scope>
    <source>
        <strain evidence="2">F24A</strain>
    </source>
</reference>
<keyword evidence="3" id="KW-1185">Reference proteome</keyword>
<comment type="caution">
    <text evidence="2">The sequence shown here is derived from an EMBL/GenBank/DDBJ whole genome shotgun (WGS) entry which is preliminary data.</text>
</comment>
<gene>
    <name evidence="2" type="ORF">EGD98_05180</name>
</gene>
<dbReference type="Pfam" id="PF24035">
    <property type="entry name" value="DUF7344"/>
    <property type="match status" value="1"/>
</dbReference>
<dbReference type="AlphaFoldDB" id="A0A8J7YI10"/>
<dbReference type="Proteomes" id="UP000783863">
    <property type="component" value="Unassembled WGS sequence"/>
</dbReference>
<sequence length="114" mass="12403">MVTDDPDGVAETTAQSQAEQLELLASKRRQTLLELLATSADDVHTLESLATAITQTEQGADLGARPAHRVCLFLRHVHLPKLDAADIVEYDPQQNVVECTGDGRLDRLLDATGR</sequence>
<evidence type="ECO:0000313" key="2">
    <source>
        <dbReference type="EMBL" id="MBX0303064.1"/>
    </source>
</evidence>
<dbReference type="InterPro" id="IPR055768">
    <property type="entry name" value="DUF7344"/>
</dbReference>
<dbReference type="RefSeq" id="WP_220587284.1">
    <property type="nucleotide sequence ID" value="NZ_RKLQ01000001.1"/>
</dbReference>
<evidence type="ECO:0000313" key="3">
    <source>
        <dbReference type="Proteomes" id="UP000783863"/>
    </source>
</evidence>